<dbReference type="InterPro" id="IPR021109">
    <property type="entry name" value="Peptidase_aspartic_dom_sf"/>
</dbReference>
<dbReference type="PANTHER" id="PTHR33067">
    <property type="entry name" value="RNA-DIRECTED DNA POLYMERASE-RELATED"/>
    <property type="match status" value="1"/>
</dbReference>
<accession>A0AAV9M1H7</accession>
<dbReference type="Gene3D" id="2.40.70.10">
    <property type="entry name" value="Acid Proteases"/>
    <property type="match status" value="1"/>
</dbReference>
<evidence type="ECO:0000313" key="3">
    <source>
        <dbReference type="Proteomes" id="UP001311915"/>
    </source>
</evidence>
<dbReference type="Proteomes" id="UP001311915">
    <property type="component" value="Unassembled WGS sequence"/>
</dbReference>
<feature type="compositionally biased region" description="Basic and acidic residues" evidence="1">
    <location>
        <begin position="70"/>
        <end position="105"/>
    </location>
</feature>
<protein>
    <recommendedName>
        <fullName evidence="4">Reverse transcriptase domain-containing protein</fullName>
    </recommendedName>
</protein>
<name>A0AAV9M1H7_9SOLN</name>
<organism evidence="2 3">
    <name type="scientific">Solanum pinnatisectum</name>
    <name type="common">tansyleaf nightshade</name>
    <dbReference type="NCBI Taxonomy" id="50273"/>
    <lineage>
        <taxon>Eukaryota</taxon>
        <taxon>Viridiplantae</taxon>
        <taxon>Streptophyta</taxon>
        <taxon>Embryophyta</taxon>
        <taxon>Tracheophyta</taxon>
        <taxon>Spermatophyta</taxon>
        <taxon>Magnoliopsida</taxon>
        <taxon>eudicotyledons</taxon>
        <taxon>Gunneridae</taxon>
        <taxon>Pentapetalae</taxon>
        <taxon>asterids</taxon>
        <taxon>lamiids</taxon>
        <taxon>Solanales</taxon>
        <taxon>Solanaceae</taxon>
        <taxon>Solanoideae</taxon>
        <taxon>Solaneae</taxon>
        <taxon>Solanum</taxon>
    </lineage>
</organism>
<dbReference type="PANTHER" id="PTHR33067:SF39">
    <property type="entry name" value="TRANSCRIPTION FACTOR INTERACTOR AND REGULATOR CCHC(ZN) FAMILY"/>
    <property type="match status" value="1"/>
</dbReference>
<sequence>MSVEDMLKQIMADQAKLAADVIINQLATQNLEKQFGQFGSAYNSRPQGGLPGNTDPNPKQVNVVSTRSGHPLEELTPKIKSSREKGKQVDEARTSEPRVDEEPKSKRSPPFPHKFKNQKEEECFGKFIKLLKQVHVNLPSIDVFHGIPKYAKYVKDIVANKSRLAEYAIVALNKECNSRIQNKLPTKLKDLGTRGLCDLGESINLIPTSMFLKLGLGRPKSTTIMLQLADRLVARPDSVIEDVLVQVGTLIFPTDFVILDFEPDPEVPFILGRPFIATGGALIDRAAGRLTIRAHDKLEVFDVYMTMKLPAIY</sequence>
<dbReference type="AlphaFoldDB" id="A0AAV9M1H7"/>
<feature type="region of interest" description="Disordered" evidence="1">
    <location>
        <begin position="39"/>
        <end position="115"/>
    </location>
</feature>
<proteinExistence type="predicted"/>
<keyword evidence="3" id="KW-1185">Reference proteome</keyword>
<evidence type="ECO:0008006" key="4">
    <source>
        <dbReference type="Google" id="ProtNLM"/>
    </source>
</evidence>
<reference evidence="2 3" key="1">
    <citation type="submission" date="2023-10" db="EMBL/GenBank/DDBJ databases">
        <title>Genome-Wide Identification Analysis in wild type Solanum Pinnatisectum Reveals Some Genes Defensing Phytophthora Infestans.</title>
        <authorList>
            <person name="Sun C."/>
        </authorList>
    </citation>
    <scope>NUCLEOTIDE SEQUENCE [LARGE SCALE GENOMIC DNA]</scope>
    <source>
        <strain evidence="2">LQN</strain>
        <tissue evidence="2">Leaf</tissue>
    </source>
</reference>
<evidence type="ECO:0000256" key="1">
    <source>
        <dbReference type="SAM" id="MobiDB-lite"/>
    </source>
</evidence>
<gene>
    <name evidence="2" type="ORF">R3W88_024734</name>
</gene>
<feature type="compositionally biased region" description="Polar residues" evidence="1">
    <location>
        <begin position="54"/>
        <end position="68"/>
    </location>
</feature>
<dbReference type="CDD" id="cd00303">
    <property type="entry name" value="retropepsin_like"/>
    <property type="match status" value="1"/>
</dbReference>
<comment type="caution">
    <text evidence="2">The sequence shown here is derived from an EMBL/GenBank/DDBJ whole genome shotgun (WGS) entry which is preliminary data.</text>
</comment>
<dbReference type="EMBL" id="JAWPEI010000003">
    <property type="protein sequence ID" value="KAK4731746.1"/>
    <property type="molecule type" value="Genomic_DNA"/>
</dbReference>
<evidence type="ECO:0000313" key="2">
    <source>
        <dbReference type="EMBL" id="KAK4731746.1"/>
    </source>
</evidence>